<organism evidence="1 2">
    <name type="scientific">Somion occarium</name>
    <dbReference type="NCBI Taxonomy" id="3059160"/>
    <lineage>
        <taxon>Eukaryota</taxon>
        <taxon>Fungi</taxon>
        <taxon>Dikarya</taxon>
        <taxon>Basidiomycota</taxon>
        <taxon>Agaricomycotina</taxon>
        <taxon>Agaricomycetes</taxon>
        <taxon>Polyporales</taxon>
        <taxon>Cerrenaceae</taxon>
        <taxon>Somion</taxon>
    </lineage>
</organism>
<keyword evidence="2" id="KW-1185">Reference proteome</keyword>
<reference evidence="2" key="1">
    <citation type="submission" date="2024-04" db="EMBL/GenBank/DDBJ databases">
        <authorList>
            <person name="Shaw F."/>
            <person name="Minotto A."/>
        </authorList>
    </citation>
    <scope>NUCLEOTIDE SEQUENCE [LARGE SCALE GENOMIC DNA]</scope>
</reference>
<evidence type="ECO:0000313" key="1">
    <source>
        <dbReference type="EMBL" id="CAL1693896.1"/>
    </source>
</evidence>
<gene>
    <name evidence="1" type="ORF">GFSPODELE1_LOCUS51</name>
</gene>
<proteinExistence type="predicted"/>
<dbReference type="Proteomes" id="UP001497453">
    <property type="component" value="Chromosome 1"/>
</dbReference>
<sequence length="96" mass="10338">MALPHWYAGLPFLKTSGRTKVDCENTLFGIVFTCVRSSPSRCCHPENSSSGFPIVLQQAPIIVGGSFGSLGKEFPSWTFCSLCGSTRHSGRLASIL</sequence>
<accession>A0ABP1CEJ0</accession>
<protein>
    <submittedName>
        <fullName evidence="1">Uncharacterized protein</fullName>
    </submittedName>
</protein>
<name>A0ABP1CEJ0_9APHY</name>
<dbReference type="EMBL" id="OZ037944">
    <property type="protein sequence ID" value="CAL1693896.1"/>
    <property type="molecule type" value="Genomic_DNA"/>
</dbReference>
<evidence type="ECO:0000313" key="2">
    <source>
        <dbReference type="Proteomes" id="UP001497453"/>
    </source>
</evidence>